<accession>A0A2P2P7D8</accession>
<dbReference type="AlphaFoldDB" id="A0A2P2P7D8"/>
<feature type="compositionally biased region" description="Polar residues" evidence="1">
    <location>
        <begin position="1"/>
        <end position="15"/>
    </location>
</feature>
<dbReference type="EMBL" id="GGEC01070184">
    <property type="protein sequence ID" value="MBX50668.1"/>
    <property type="molecule type" value="Transcribed_RNA"/>
</dbReference>
<evidence type="ECO:0000256" key="1">
    <source>
        <dbReference type="SAM" id="MobiDB-lite"/>
    </source>
</evidence>
<feature type="region of interest" description="Disordered" evidence="1">
    <location>
        <begin position="1"/>
        <end position="21"/>
    </location>
</feature>
<sequence>MSSCNEQINSPTKSNLYKGIK</sequence>
<reference evidence="2" key="1">
    <citation type="submission" date="2018-02" db="EMBL/GenBank/DDBJ databases">
        <title>Rhizophora mucronata_Transcriptome.</title>
        <authorList>
            <person name="Meera S.P."/>
            <person name="Sreeshan A."/>
            <person name="Augustine A."/>
        </authorList>
    </citation>
    <scope>NUCLEOTIDE SEQUENCE</scope>
    <source>
        <tissue evidence="2">Leaf</tissue>
    </source>
</reference>
<name>A0A2P2P7D8_RHIMU</name>
<evidence type="ECO:0000313" key="2">
    <source>
        <dbReference type="EMBL" id="MBX50668.1"/>
    </source>
</evidence>
<organism evidence="2">
    <name type="scientific">Rhizophora mucronata</name>
    <name type="common">Asiatic mangrove</name>
    <dbReference type="NCBI Taxonomy" id="61149"/>
    <lineage>
        <taxon>Eukaryota</taxon>
        <taxon>Viridiplantae</taxon>
        <taxon>Streptophyta</taxon>
        <taxon>Embryophyta</taxon>
        <taxon>Tracheophyta</taxon>
        <taxon>Spermatophyta</taxon>
        <taxon>Magnoliopsida</taxon>
        <taxon>eudicotyledons</taxon>
        <taxon>Gunneridae</taxon>
        <taxon>Pentapetalae</taxon>
        <taxon>rosids</taxon>
        <taxon>fabids</taxon>
        <taxon>Malpighiales</taxon>
        <taxon>Rhizophoraceae</taxon>
        <taxon>Rhizophora</taxon>
    </lineage>
</organism>
<protein>
    <submittedName>
        <fullName evidence="2">Uncharacterized protein</fullName>
    </submittedName>
</protein>
<proteinExistence type="predicted"/>